<evidence type="ECO:0000256" key="3">
    <source>
        <dbReference type="SAM" id="Phobius"/>
    </source>
</evidence>
<evidence type="ECO:0000256" key="1">
    <source>
        <dbReference type="ARBA" id="ARBA00022801"/>
    </source>
</evidence>
<keyword evidence="3" id="KW-1133">Transmembrane helix</keyword>
<reference evidence="4 6" key="1">
    <citation type="submission" date="2012-08" db="EMBL/GenBank/DDBJ databases">
        <title>Draft Genome Sequences of Lactobacillus equicursoris CIP 110162T, isolated from thoroughbred racehorse feces and Lactobacillus sp. CRBIP 24.137 isolated from urine of human.</title>
        <authorList>
            <person name="Cousin S."/>
            <person name="Loux V."/>
            <person name="Ma L."/>
            <person name="Creno S."/>
            <person name="Clermont D."/>
            <person name="Bizet C."/>
            <person name="Bouchier C."/>
        </authorList>
    </citation>
    <scope>NUCLEOTIDE SEQUENCE [LARGE SCALE GENOMIC DNA]</scope>
    <source>
        <strain evidence="4 6">66c</strain>
    </source>
</reference>
<keyword evidence="1" id="KW-0378">Hydrolase</keyword>
<dbReference type="NCBIfam" id="TIGR01076">
    <property type="entry name" value="sortase_fam"/>
    <property type="match status" value="1"/>
</dbReference>
<dbReference type="Pfam" id="PF04203">
    <property type="entry name" value="Sortase"/>
    <property type="match status" value="1"/>
</dbReference>
<evidence type="ECO:0000256" key="2">
    <source>
        <dbReference type="PIRSR" id="PIRSR605754-1"/>
    </source>
</evidence>
<dbReference type="Gene3D" id="2.40.260.10">
    <property type="entry name" value="Sortase"/>
    <property type="match status" value="1"/>
</dbReference>
<dbReference type="Proteomes" id="UP000009325">
    <property type="component" value="Unassembled WGS sequence"/>
</dbReference>
<gene>
    <name evidence="4" type="ORF">BN146_05290</name>
    <name evidence="5" type="ORF">BN146_06430</name>
</gene>
<evidence type="ECO:0000313" key="6">
    <source>
        <dbReference type="Proteomes" id="UP000009325"/>
    </source>
</evidence>
<dbReference type="EMBL" id="CALZ01000090">
    <property type="protein sequence ID" value="CCK83664.1"/>
    <property type="molecule type" value="Genomic_DNA"/>
</dbReference>
<dbReference type="InterPro" id="IPR023365">
    <property type="entry name" value="Sortase_dom-sf"/>
</dbReference>
<feature type="active site" description="Acyl-thioester intermediate" evidence="2">
    <location>
        <position position="216"/>
    </location>
</feature>
<dbReference type="NCBIfam" id="NF033745">
    <property type="entry name" value="class_C_sortase"/>
    <property type="match status" value="1"/>
</dbReference>
<dbReference type="InterPro" id="IPR005754">
    <property type="entry name" value="Sortase"/>
</dbReference>
<keyword evidence="3" id="KW-0472">Membrane</keyword>
<feature type="transmembrane region" description="Helical" evidence="3">
    <location>
        <begin position="251"/>
        <end position="272"/>
    </location>
</feature>
<evidence type="ECO:0000313" key="4">
    <source>
        <dbReference type="EMBL" id="CCK83664.1"/>
    </source>
</evidence>
<comment type="caution">
    <text evidence="4">The sequence shown here is derived from an EMBL/GenBank/DDBJ whole genome shotgun (WGS) entry which is preliminary data.</text>
</comment>
<dbReference type="RefSeq" id="WP_009558109.1">
    <property type="nucleotide sequence ID" value="NZ_CALZ01000090.1"/>
</dbReference>
<dbReference type="EMBL" id="CALZ01000099">
    <property type="protein sequence ID" value="CCK83876.1"/>
    <property type="molecule type" value="Genomic_DNA"/>
</dbReference>
<proteinExistence type="predicted"/>
<dbReference type="CDD" id="cd05827">
    <property type="entry name" value="Sortase_C"/>
    <property type="match status" value="1"/>
</dbReference>
<sequence length="296" mass="33287">MSKKTNKPSKKTNWVAIVCFMIGIAMLAYPLAAQGYYRYLSSKKIVFFQKQAKKIPTAEVQKRLSLARAYNDSLLTKTSLSDPYTVKQKEGRLAYAKMLEVHEMIGTIKIPKINVNLAIYAGTSESVLQKGAGHLEGSSLPVGGKSTRAVITAHRGLPDARLFTDLNKMKVGDKFYITNLSRTLAYQVDKIQVITPKNVSAVKIEKGRDLVTLLTCTPYMINTHRLLVTGHRIPYHPKEAKKEEQDGQMKAWLKLALIILAFLALIALFIWWTKHRRGKKGKGQANQDDVKENKEN</sequence>
<name>K0NPI2_9LACO</name>
<dbReference type="SUPFAM" id="SSF63817">
    <property type="entry name" value="Sortase"/>
    <property type="match status" value="1"/>
</dbReference>
<dbReference type="InterPro" id="IPR042002">
    <property type="entry name" value="Sortase_C"/>
</dbReference>
<accession>K0NPI2</accession>
<feature type="active site" description="Proton donor/acceptor" evidence="2">
    <location>
        <position position="154"/>
    </location>
</feature>
<keyword evidence="3" id="KW-0812">Transmembrane</keyword>
<dbReference type="AlphaFoldDB" id="K0NPI2"/>
<protein>
    <submittedName>
        <fullName evidence="4">Sortase SrtC4</fullName>
    </submittedName>
</protein>
<dbReference type="GO" id="GO:0016787">
    <property type="term" value="F:hydrolase activity"/>
    <property type="evidence" value="ECO:0007669"/>
    <property type="project" value="UniProtKB-KW"/>
</dbReference>
<organism evidence="4 6">
    <name type="scientific">Lactobacillus equicursoris 66c</name>
    <dbReference type="NCBI Taxonomy" id="872326"/>
    <lineage>
        <taxon>Bacteria</taxon>
        <taxon>Bacillati</taxon>
        <taxon>Bacillota</taxon>
        <taxon>Bacilli</taxon>
        <taxon>Lactobacillales</taxon>
        <taxon>Lactobacillaceae</taxon>
        <taxon>Lactobacillus</taxon>
    </lineage>
</organism>
<feature type="transmembrane region" description="Helical" evidence="3">
    <location>
        <begin position="12"/>
        <end position="32"/>
    </location>
</feature>
<evidence type="ECO:0000313" key="5">
    <source>
        <dbReference type="EMBL" id="CCK83876.1"/>
    </source>
</evidence>